<gene>
    <name evidence="8" type="ORF">AFUS01_LOCUS1853</name>
</gene>
<keyword evidence="2 6" id="KW-0812">Transmembrane</keyword>
<protein>
    <recommendedName>
        <fullName evidence="7">Fatty acid hydroxylase domain-containing protein</fullName>
    </recommendedName>
</protein>
<reference evidence="8" key="1">
    <citation type="submission" date="2021-06" db="EMBL/GenBank/DDBJ databases">
        <authorList>
            <person name="Hodson N. C."/>
            <person name="Mongue J. A."/>
            <person name="Jaron S. K."/>
        </authorList>
    </citation>
    <scope>NUCLEOTIDE SEQUENCE</scope>
</reference>
<feature type="transmembrane region" description="Helical" evidence="6">
    <location>
        <begin position="20"/>
        <end position="47"/>
    </location>
</feature>
<dbReference type="InterPro" id="IPR006694">
    <property type="entry name" value="Fatty_acid_hydroxylase"/>
</dbReference>
<dbReference type="OrthoDB" id="7772638at2759"/>
<organism evidence="8 9">
    <name type="scientific">Allacma fusca</name>
    <dbReference type="NCBI Taxonomy" id="39272"/>
    <lineage>
        <taxon>Eukaryota</taxon>
        <taxon>Metazoa</taxon>
        <taxon>Ecdysozoa</taxon>
        <taxon>Arthropoda</taxon>
        <taxon>Hexapoda</taxon>
        <taxon>Collembola</taxon>
        <taxon>Symphypleona</taxon>
        <taxon>Sminthuridae</taxon>
        <taxon>Allacma</taxon>
    </lineage>
</organism>
<evidence type="ECO:0000256" key="3">
    <source>
        <dbReference type="ARBA" id="ARBA00022989"/>
    </source>
</evidence>
<feature type="region of interest" description="Disordered" evidence="5">
    <location>
        <begin position="181"/>
        <end position="203"/>
    </location>
</feature>
<evidence type="ECO:0000259" key="7">
    <source>
        <dbReference type="Pfam" id="PF04116"/>
    </source>
</evidence>
<dbReference type="GO" id="GO:0016491">
    <property type="term" value="F:oxidoreductase activity"/>
    <property type="evidence" value="ECO:0007669"/>
    <property type="project" value="InterPro"/>
</dbReference>
<evidence type="ECO:0000256" key="5">
    <source>
        <dbReference type="SAM" id="MobiDB-lite"/>
    </source>
</evidence>
<keyword evidence="4 6" id="KW-0472">Membrane</keyword>
<name>A0A8J2J4B6_9HEXA</name>
<feature type="transmembrane region" description="Helical" evidence="6">
    <location>
        <begin position="68"/>
        <end position="91"/>
    </location>
</feature>
<dbReference type="PANTHER" id="PTHR11863">
    <property type="entry name" value="STEROL DESATURASE"/>
    <property type="match status" value="1"/>
</dbReference>
<keyword evidence="9" id="KW-1185">Reference proteome</keyword>
<evidence type="ECO:0000256" key="6">
    <source>
        <dbReference type="SAM" id="Phobius"/>
    </source>
</evidence>
<dbReference type="Proteomes" id="UP000708208">
    <property type="component" value="Unassembled WGS sequence"/>
</dbReference>
<evidence type="ECO:0000256" key="4">
    <source>
        <dbReference type="ARBA" id="ARBA00023136"/>
    </source>
</evidence>
<proteinExistence type="predicted"/>
<dbReference type="GO" id="GO:0005506">
    <property type="term" value="F:iron ion binding"/>
    <property type="evidence" value="ECO:0007669"/>
    <property type="project" value="InterPro"/>
</dbReference>
<dbReference type="GO" id="GO:0016020">
    <property type="term" value="C:membrane"/>
    <property type="evidence" value="ECO:0007669"/>
    <property type="project" value="UniProtKB-SubCell"/>
</dbReference>
<comment type="caution">
    <text evidence="8">The sequence shown here is derived from an EMBL/GenBank/DDBJ whole genome shotgun (WGS) entry which is preliminary data.</text>
</comment>
<dbReference type="EMBL" id="CAJVCH010010570">
    <property type="protein sequence ID" value="CAG7667557.1"/>
    <property type="molecule type" value="Genomic_DNA"/>
</dbReference>
<sequence length="203" mass="23638">MTVLYISKGVLKEDYLPRQFLSLMVLTTIGGYLLYFSTASISYFFVFDHRLRKHPKFLKNQEWKEIEVAAKGVPLMGFLSVLCFLLEIRGYSRLLNSVEESSLGWYSIPISTATFILFTDCLIYWIHRGLHHPSIYKDLHKTHHLWKVPTPFASHAFHPIDGFVQSFPYHFVDSRWGLPSSENSQEQHQRIRSSYGSSSVLQF</sequence>
<comment type="subcellular location">
    <subcellularLocation>
        <location evidence="1">Membrane</location>
    </subcellularLocation>
</comment>
<dbReference type="InterPro" id="IPR050307">
    <property type="entry name" value="Sterol_Desaturase_Related"/>
</dbReference>
<evidence type="ECO:0000313" key="9">
    <source>
        <dbReference type="Proteomes" id="UP000708208"/>
    </source>
</evidence>
<feature type="domain" description="Fatty acid hydroxylase" evidence="7">
    <location>
        <begin position="113"/>
        <end position="171"/>
    </location>
</feature>
<dbReference type="AlphaFoldDB" id="A0A8J2J4B6"/>
<dbReference type="GO" id="GO:0008610">
    <property type="term" value="P:lipid biosynthetic process"/>
    <property type="evidence" value="ECO:0007669"/>
    <property type="project" value="InterPro"/>
</dbReference>
<keyword evidence="3 6" id="KW-1133">Transmembrane helix</keyword>
<evidence type="ECO:0000313" key="8">
    <source>
        <dbReference type="EMBL" id="CAG7667557.1"/>
    </source>
</evidence>
<dbReference type="Pfam" id="PF04116">
    <property type="entry name" value="FA_hydroxylase"/>
    <property type="match status" value="1"/>
</dbReference>
<feature type="transmembrane region" description="Helical" evidence="6">
    <location>
        <begin position="103"/>
        <end position="126"/>
    </location>
</feature>
<evidence type="ECO:0000256" key="1">
    <source>
        <dbReference type="ARBA" id="ARBA00004370"/>
    </source>
</evidence>
<evidence type="ECO:0000256" key="2">
    <source>
        <dbReference type="ARBA" id="ARBA00022692"/>
    </source>
</evidence>
<accession>A0A8J2J4B6</accession>